<dbReference type="PROSITE" id="PS51257">
    <property type="entry name" value="PROKAR_LIPOPROTEIN"/>
    <property type="match status" value="1"/>
</dbReference>
<evidence type="ECO:0008006" key="4">
    <source>
        <dbReference type="Google" id="ProtNLM"/>
    </source>
</evidence>
<protein>
    <recommendedName>
        <fullName evidence="4">PLAT domain-containing protein</fullName>
    </recommendedName>
</protein>
<organism evidence="2 3">
    <name type="scientific">Polaribacter atrinae</name>
    <dbReference type="NCBI Taxonomy" id="1333662"/>
    <lineage>
        <taxon>Bacteria</taxon>
        <taxon>Pseudomonadati</taxon>
        <taxon>Bacteroidota</taxon>
        <taxon>Flavobacteriia</taxon>
        <taxon>Flavobacteriales</taxon>
        <taxon>Flavobacteriaceae</taxon>
    </lineage>
</organism>
<dbReference type="AlphaFoldDB" id="A0A176TG11"/>
<name>A0A176TG11_9FLAO</name>
<feature type="chain" id="PRO_5008049925" description="PLAT domain-containing protein" evidence="1">
    <location>
        <begin position="21"/>
        <end position="138"/>
    </location>
</feature>
<evidence type="ECO:0000313" key="2">
    <source>
        <dbReference type="EMBL" id="OAD46335.1"/>
    </source>
</evidence>
<accession>A0A176TG11</accession>
<feature type="signal peptide" evidence="1">
    <location>
        <begin position="1"/>
        <end position="20"/>
    </location>
</feature>
<dbReference type="RefSeq" id="WP_068447621.1">
    <property type="nucleotide sequence ID" value="NZ_CP150660.1"/>
</dbReference>
<comment type="caution">
    <text evidence="2">The sequence shown here is derived from an EMBL/GenBank/DDBJ whole genome shotgun (WGS) entry which is preliminary data.</text>
</comment>
<evidence type="ECO:0000256" key="1">
    <source>
        <dbReference type="SAM" id="SignalP"/>
    </source>
</evidence>
<dbReference type="STRING" id="1333662.LPB303_02020"/>
<evidence type="ECO:0000313" key="3">
    <source>
        <dbReference type="Proteomes" id="UP000076923"/>
    </source>
</evidence>
<gene>
    <name evidence="2" type="ORF">LPB303_02020</name>
</gene>
<dbReference type="EMBL" id="LVWE01000003">
    <property type="protein sequence ID" value="OAD46335.1"/>
    <property type="molecule type" value="Genomic_DNA"/>
</dbReference>
<reference evidence="2 3" key="1">
    <citation type="submission" date="2016-02" db="EMBL/GenBank/DDBJ databases">
        <title>Draft genome sequence of Polaribacter atrinae KACC17473.</title>
        <authorList>
            <person name="Shin S.-K."/>
            <person name="Yi H."/>
        </authorList>
    </citation>
    <scope>NUCLEOTIDE SEQUENCE [LARGE SCALE GENOMIC DNA]</scope>
    <source>
        <strain evidence="2 3">KACC 17473</strain>
    </source>
</reference>
<keyword evidence="3" id="KW-1185">Reference proteome</keyword>
<proteinExistence type="predicted"/>
<sequence>MKLKIIFLVSLLAFLGCSETTETTLELCNECVIIDNNLYNKTATTGYNISNAVLNGDLLTVNIAASGCDGNSWSATLVDANLILESNPTQRNIKINFVNKEACLAVWSKDFTFNISHLKESNTTILLNLYGWDSQIQY</sequence>
<dbReference type="Proteomes" id="UP000076923">
    <property type="component" value="Unassembled WGS sequence"/>
</dbReference>
<dbReference type="OrthoDB" id="1493159at2"/>
<keyword evidence="1" id="KW-0732">Signal</keyword>